<protein>
    <submittedName>
        <fullName evidence="1">Uncharacterized protein</fullName>
    </submittedName>
</protein>
<accession>A0A158L6Z0</accession>
<sequence>MCNLSPTEADGSLVRKPMIVAVAGFGFGGECKGILSHRRETGRDGFGDAKKVVVDMMKAVD</sequence>
<reference evidence="1" key="1">
    <citation type="submission" date="2016-01" db="EMBL/GenBank/DDBJ databases">
        <authorList>
            <person name="Peeters C."/>
        </authorList>
    </citation>
    <scope>NUCLEOTIDE SEQUENCE [LARGE SCALE GENOMIC DNA]</scope>
    <source>
        <strain evidence="1">LMG 22940</strain>
    </source>
</reference>
<dbReference type="Proteomes" id="UP000054770">
    <property type="component" value="Unassembled WGS sequence"/>
</dbReference>
<gene>
    <name evidence="1" type="ORF">AWB68_08814</name>
</gene>
<comment type="caution">
    <text evidence="1">The sequence shown here is derived from an EMBL/GenBank/DDBJ whole genome shotgun (WGS) entry which is preliminary data.</text>
</comment>
<dbReference type="RefSeq" id="WP_087650442.1">
    <property type="nucleotide sequence ID" value="NZ_FCON02000441.1"/>
</dbReference>
<evidence type="ECO:0000313" key="2">
    <source>
        <dbReference type="Proteomes" id="UP000054770"/>
    </source>
</evidence>
<name>A0A158L6Z0_9BURK</name>
<dbReference type="EMBL" id="FCON02000441">
    <property type="protein sequence ID" value="SAL88551.1"/>
    <property type="molecule type" value="Genomic_DNA"/>
</dbReference>
<organism evidence="1 2">
    <name type="scientific">Caballeronia choica</name>
    <dbReference type="NCBI Taxonomy" id="326476"/>
    <lineage>
        <taxon>Bacteria</taxon>
        <taxon>Pseudomonadati</taxon>
        <taxon>Pseudomonadota</taxon>
        <taxon>Betaproteobacteria</taxon>
        <taxon>Burkholderiales</taxon>
        <taxon>Burkholderiaceae</taxon>
        <taxon>Caballeronia</taxon>
    </lineage>
</organism>
<keyword evidence="2" id="KW-1185">Reference proteome</keyword>
<evidence type="ECO:0000313" key="1">
    <source>
        <dbReference type="EMBL" id="SAL88551.1"/>
    </source>
</evidence>
<proteinExistence type="predicted"/>
<dbReference type="AlphaFoldDB" id="A0A158L6Z0"/>